<evidence type="ECO:0000256" key="5">
    <source>
        <dbReference type="ARBA" id="ARBA00022490"/>
    </source>
</evidence>
<protein>
    <recommendedName>
        <fullName evidence="11">SH3 domain-containing protein</fullName>
    </recommendedName>
</protein>
<name>A0AAV6GI48_9TELE</name>
<dbReference type="InterPro" id="IPR021901">
    <property type="entry name" value="CAS_C"/>
</dbReference>
<evidence type="ECO:0000259" key="11">
    <source>
        <dbReference type="PROSITE" id="PS50002"/>
    </source>
</evidence>
<feature type="region of interest" description="Disordered" evidence="10">
    <location>
        <begin position="276"/>
        <end position="441"/>
    </location>
</feature>
<dbReference type="GO" id="GO:0005886">
    <property type="term" value="C:plasma membrane"/>
    <property type="evidence" value="ECO:0007669"/>
    <property type="project" value="TreeGrafter"/>
</dbReference>
<dbReference type="InterPro" id="IPR036028">
    <property type="entry name" value="SH3-like_dom_sf"/>
</dbReference>
<keyword evidence="7" id="KW-0130">Cell adhesion</keyword>
<dbReference type="InterPro" id="IPR037362">
    <property type="entry name" value="CAS_fam"/>
</dbReference>
<evidence type="ECO:0000256" key="7">
    <source>
        <dbReference type="ARBA" id="ARBA00022889"/>
    </source>
</evidence>
<dbReference type="GO" id="GO:0016477">
    <property type="term" value="P:cell migration"/>
    <property type="evidence" value="ECO:0007669"/>
    <property type="project" value="TreeGrafter"/>
</dbReference>
<feature type="domain" description="SH3" evidence="11">
    <location>
        <begin position="1"/>
        <end position="63"/>
    </location>
</feature>
<dbReference type="InterPro" id="IPR001452">
    <property type="entry name" value="SH3_domain"/>
</dbReference>
<feature type="region of interest" description="Disordered" evidence="10">
    <location>
        <begin position="613"/>
        <end position="707"/>
    </location>
</feature>
<dbReference type="Pfam" id="PF08824">
    <property type="entry name" value="Serine_rich"/>
    <property type="match status" value="1"/>
</dbReference>
<evidence type="ECO:0000313" key="12">
    <source>
        <dbReference type="EMBL" id="KAG5274783.1"/>
    </source>
</evidence>
<evidence type="ECO:0000256" key="2">
    <source>
        <dbReference type="ARBA" id="ARBA00004496"/>
    </source>
</evidence>
<evidence type="ECO:0000256" key="3">
    <source>
        <dbReference type="ARBA" id="ARBA00007848"/>
    </source>
</evidence>
<reference evidence="12" key="1">
    <citation type="submission" date="2020-10" db="EMBL/GenBank/DDBJ databases">
        <title>Chromosome-scale genome assembly of the Allis shad, Alosa alosa.</title>
        <authorList>
            <person name="Margot Z."/>
            <person name="Christophe K."/>
            <person name="Cabau C."/>
            <person name="Louis A."/>
            <person name="Berthelot C."/>
            <person name="Parey E."/>
            <person name="Roest Crollius H."/>
            <person name="Montfort J."/>
            <person name="Robinson-Rechavi M."/>
            <person name="Bucao C."/>
            <person name="Bouchez O."/>
            <person name="Gislard M."/>
            <person name="Lluch J."/>
            <person name="Milhes M."/>
            <person name="Lampietro C."/>
            <person name="Lopez Roques C."/>
            <person name="Donnadieu C."/>
            <person name="Braasch I."/>
            <person name="Desvignes T."/>
            <person name="Postlethwait J."/>
            <person name="Bobe J."/>
            <person name="Guiguen Y."/>
        </authorList>
    </citation>
    <scope>NUCLEOTIDE SEQUENCE</scope>
    <source>
        <strain evidence="12">M-15738</strain>
        <tissue evidence="12">Blood</tissue>
    </source>
</reference>
<proteinExistence type="inferred from homology"/>
<keyword evidence="8" id="KW-0965">Cell junction</keyword>
<dbReference type="Pfam" id="PF12026">
    <property type="entry name" value="CAS_C"/>
    <property type="match status" value="2"/>
</dbReference>
<dbReference type="CDD" id="cd11844">
    <property type="entry name" value="SH3_CAS"/>
    <property type="match status" value="1"/>
</dbReference>
<gene>
    <name evidence="12" type="ORF">AALO_G00140070</name>
</gene>
<evidence type="ECO:0000256" key="10">
    <source>
        <dbReference type="SAM" id="MobiDB-lite"/>
    </source>
</evidence>
<keyword evidence="13" id="KW-1185">Reference proteome</keyword>
<feature type="compositionally biased region" description="Low complexity" evidence="10">
    <location>
        <begin position="405"/>
        <end position="441"/>
    </location>
</feature>
<dbReference type="InterPro" id="IPR014928">
    <property type="entry name" value="Serine_rich_dom"/>
</dbReference>
<evidence type="ECO:0000256" key="4">
    <source>
        <dbReference type="ARBA" id="ARBA00022443"/>
    </source>
</evidence>
<dbReference type="PANTHER" id="PTHR10654:SF19">
    <property type="entry name" value="CAS SCAFFOLDING PROTEIN FAMILY MEMBER 4"/>
    <property type="match status" value="1"/>
</dbReference>
<dbReference type="EMBL" id="JADWDJ010000010">
    <property type="protein sequence ID" value="KAG5274783.1"/>
    <property type="molecule type" value="Genomic_DNA"/>
</dbReference>
<evidence type="ECO:0000313" key="13">
    <source>
        <dbReference type="Proteomes" id="UP000823561"/>
    </source>
</evidence>
<dbReference type="Gene3D" id="1.20.120.830">
    <property type="entry name" value="Serine-rich domain"/>
    <property type="match status" value="1"/>
</dbReference>
<feature type="compositionally biased region" description="Polar residues" evidence="10">
    <location>
        <begin position="668"/>
        <end position="678"/>
    </location>
</feature>
<dbReference type="GO" id="GO:0007169">
    <property type="term" value="P:cell surface receptor protein tyrosine kinase signaling pathway"/>
    <property type="evidence" value="ECO:0007669"/>
    <property type="project" value="TreeGrafter"/>
</dbReference>
<evidence type="ECO:0000256" key="6">
    <source>
        <dbReference type="ARBA" id="ARBA00022553"/>
    </source>
</evidence>
<dbReference type="PANTHER" id="PTHR10654">
    <property type="entry name" value="CAS SCAFFOLDING PROTEIN"/>
    <property type="match status" value="1"/>
</dbReference>
<keyword evidence="6" id="KW-0597">Phosphoprotein</keyword>
<dbReference type="InterPro" id="IPR038319">
    <property type="entry name" value="Serine_rich_sf"/>
</dbReference>
<evidence type="ECO:0000256" key="8">
    <source>
        <dbReference type="ARBA" id="ARBA00022949"/>
    </source>
</evidence>
<comment type="subcellular location">
    <subcellularLocation>
        <location evidence="1">Cell junction</location>
        <location evidence="1">Focal adhesion</location>
    </subcellularLocation>
    <subcellularLocation>
        <location evidence="2">Cytoplasm</location>
    </subcellularLocation>
</comment>
<dbReference type="SMART" id="SM00326">
    <property type="entry name" value="SH3"/>
    <property type="match status" value="1"/>
</dbReference>
<dbReference type="FunFam" id="2.30.30.40:FF:000009">
    <property type="entry name" value="Breast cancer anti-estrogen resistance 1"/>
    <property type="match status" value="1"/>
</dbReference>
<dbReference type="GO" id="GO:0005737">
    <property type="term" value="C:cytoplasm"/>
    <property type="evidence" value="ECO:0007669"/>
    <property type="project" value="UniProtKB-SubCell"/>
</dbReference>
<comment type="similarity">
    <text evidence="3">Belongs to the CAS family.</text>
</comment>
<evidence type="ECO:0000256" key="9">
    <source>
        <dbReference type="PROSITE-ProRule" id="PRU00192"/>
    </source>
</evidence>
<feature type="compositionally biased region" description="Basic and acidic residues" evidence="10">
    <location>
        <begin position="653"/>
        <end position="667"/>
    </location>
</feature>
<dbReference type="SUPFAM" id="SSF50044">
    <property type="entry name" value="SH3-domain"/>
    <property type="match status" value="1"/>
</dbReference>
<dbReference type="GO" id="GO:0007155">
    <property type="term" value="P:cell adhesion"/>
    <property type="evidence" value="ECO:0007669"/>
    <property type="project" value="UniProtKB-KW"/>
</dbReference>
<keyword evidence="5" id="KW-0963">Cytoplasm</keyword>
<accession>A0AAV6GI48</accession>
<feature type="compositionally biased region" description="Polar residues" evidence="10">
    <location>
        <begin position="282"/>
        <end position="291"/>
    </location>
</feature>
<sequence>MENVLAKALYDNTAECSDELAFRKGDILTVMDQNVAGSIGWWKCSLHGRQGLAPANRLLVLSPSQAEALYSKTSSQADKPSLPGSSPVRQAPQSIYQVPSVPRNCNSSPAYECMERIYEVPSSAPHPACWSPGPLPLRQEGIGSPTKAKSTAPSPTAEVYDVPSLVRKASLVNTQAPNLRTRKSSLASDLEKRYEIMDTKISNSCSQNNVYAVPPSISPEPNYDIPVPATIDAEHRLAGSYSTLPIPRKSEWIYDVPAATEKSGNYGTMPAKVASARVWPPKSSSPGSDTSLYDIPKPSPNVLQGEGGTSPTGIYDIPPGQKQTEGPESAPVSQEALPSRGAMASRESLLSRAEPFSPRGHVPLECRANCGPTYDHPRGRLPRGRLGLMSLLEEDGSRGEHRPGSRTSRSSTTDSQRISTASTSSTASSSSTSSCDSLALSSSSSPELLREVTLAQDEVCRRLAGLQDEVCRDVPRLMLFVSSRWRCREHLAEHLPAVRAAAEAIASSVTHFLNFASDVRGNARRLTDANLQARLLKQLSIVEDSGLILQQAVEALDKVGWKLDILAQDPGQAQTPDQLERFVMVARTMPEDIKRLVSILNANGKLLFRLVQKEPESPQKNTALPDLKKDKGKSKQVADPDEDDNDYVQLQKFEQKQKKVPVDRTSKEIPNTPKSQACSSSSSSSSQNERAPPPPPTAPKPLLRQPSQSVLSEHCRLYFGALQRAINEFVSSILAGQPPEAFISHSKLVIMVGQKLVNTLCNEAHKDGSGNNNTTCAASNWYTTTNNSTSASSNSRSDLLHRSNHLCALLKQLAVATKKAALHFPDQLALQEAQTFAKELAQRAMQFRQSLEV</sequence>
<dbReference type="Gene3D" id="1.20.120.230">
    <property type="entry name" value="Alpha-catenin/vinculin-like"/>
    <property type="match status" value="1"/>
</dbReference>
<feature type="region of interest" description="Disordered" evidence="10">
    <location>
        <begin position="71"/>
        <end position="95"/>
    </location>
</feature>
<dbReference type="PROSITE" id="PS50002">
    <property type="entry name" value="SH3"/>
    <property type="match status" value="1"/>
</dbReference>
<dbReference type="Gene3D" id="2.30.30.40">
    <property type="entry name" value="SH3 Domains"/>
    <property type="match status" value="1"/>
</dbReference>
<comment type="caution">
    <text evidence="12">The sequence shown here is derived from an EMBL/GenBank/DDBJ whole genome shotgun (WGS) entry which is preliminary data.</text>
</comment>
<dbReference type="FunFam" id="1.20.120.830:FF:000001">
    <property type="entry name" value="BCAR1 scaffold protein, Cas family member"/>
    <property type="match status" value="1"/>
</dbReference>
<keyword evidence="4 9" id="KW-0728">SH3 domain</keyword>
<dbReference type="Pfam" id="PF14604">
    <property type="entry name" value="SH3_9"/>
    <property type="match status" value="1"/>
</dbReference>
<dbReference type="GO" id="GO:0005925">
    <property type="term" value="C:focal adhesion"/>
    <property type="evidence" value="ECO:0007669"/>
    <property type="project" value="UniProtKB-SubCell"/>
</dbReference>
<dbReference type="Proteomes" id="UP000823561">
    <property type="component" value="Chromosome 10"/>
</dbReference>
<dbReference type="AlphaFoldDB" id="A0AAV6GI48"/>
<organism evidence="12 13">
    <name type="scientific">Alosa alosa</name>
    <name type="common">allis shad</name>
    <dbReference type="NCBI Taxonomy" id="278164"/>
    <lineage>
        <taxon>Eukaryota</taxon>
        <taxon>Metazoa</taxon>
        <taxon>Chordata</taxon>
        <taxon>Craniata</taxon>
        <taxon>Vertebrata</taxon>
        <taxon>Euteleostomi</taxon>
        <taxon>Actinopterygii</taxon>
        <taxon>Neopterygii</taxon>
        <taxon>Teleostei</taxon>
        <taxon>Clupei</taxon>
        <taxon>Clupeiformes</taxon>
        <taxon>Clupeoidei</taxon>
        <taxon>Clupeidae</taxon>
        <taxon>Alosa</taxon>
    </lineage>
</organism>
<evidence type="ECO:0000256" key="1">
    <source>
        <dbReference type="ARBA" id="ARBA00004246"/>
    </source>
</evidence>